<dbReference type="InterPro" id="IPR000719">
    <property type="entry name" value="Prot_kinase_dom"/>
</dbReference>
<dbReference type="PANTHER" id="PTHR24416">
    <property type="entry name" value="TYROSINE-PROTEIN KINASE RECEPTOR"/>
    <property type="match status" value="1"/>
</dbReference>
<dbReference type="Pfam" id="PF07714">
    <property type="entry name" value="PK_Tyr_Ser-Thr"/>
    <property type="match status" value="2"/>
</dbReference>
<keyword evidence="3" id="KW-0808">Transferase</keyword>
<dbReference type="GO" id="GO:1902533">
    <property type="term" value="P:positive regulation of intracellular signal transduction"/>
    <property type="evidence" value="ECO:0007669"/>
    <property type="project" value="UniProtKB-ARBA"/>
</dbReference>
<keyword evidence="16" id="KW-0460">Magnesium</keyword>
<dbReference type="InterPro" id="IPR011009">
    <property type="entry name" value="Kinase-like_dom_sf"/>
</dbReference>
<dbReference type="PROSITE" id="PS00109">
    <property type="entry name" value="PROTEIN_KINASE_TYR"/>
    <property type="match status" value="1"/>
</dbReference>
<feature type="binding site" evidence="16">
    <location>
        <position position="348"/>
    </location>
    <ligand>
        <name>Mg(2+)</name>
        <dbReference type="ChEBI" id="CHEBI:18420"/>
    </ligand>
</feature>
<dbReference type="AlphaFoldDB" id="D7R868"/>
<dbReference type="Gene3D" id="3.30.200.20">
    <property type="entry name" value="Phosphorylase Kinase, domain 1"/>
    <property type="match status" value="1"/>
</dbReference>
<feature type="active site" description="Proton acceptor" evidence="14">
    <location>
        <position position="343"/>
    </location>
</feature>
<keyword evidence="6 15" id="KW-0547">Nucleotide-binding</keyword>
<evidence type="ECO:0000256" key="13">
    <source>
        <dbReference type="ARBA" id="ARBA00051243"/>
    </source>
</evidence>
<feature type="domain" description="Protein kinase" evidence="18">
    <location>
        <begin position="1"/>
        <end position="477"/>
    </location>
</feature>
<dbReference type="InterPro" id="IPR050122">
    <property type="entry name" value="RTK"/>
</dbReference>
<feature type="region of interest" description="Disordered" evidence="17">
    <location>
        <begin position="483"/>
        <end position="517"/>
    </location>
</feature>
<dbReference type="InterPro" id="IPR001245">
    <property type="entry name" value="Ser-Thr/Tyr_kinase_cat_dom"/>
</dbReference>
<organism evidence="19">
    <name type="scientific">Episyrphus balteatus</name>
    <name type="common">Marmalade hoverfly</name>
    <name type="synonym">Syrphus balteaus</name>
    <dbReference type="NCBI Taxonomy" id="286459"/>
    <lineage>
        <taxon>Eukaryota</taxon>
        <taxon>Metazoa</taxon>
        <taxon>Ecdysozoa</taxon>
        <taxon>Arthropoda</taxon>
        <taxon>Hexapoda</taxon>
        <taxon>Insecta</taxon>
        <taxon>Pterygota</taxon>
        <taxon>Neoptera</taxon>
        <taxon>Endopterygota</taxon>
        <taxon>Diptera</taxon>
        <taxon>Brachycera</taxon>
        <taxon>Muscomorpha</taxon>
        <taxon>Syrphoidea</taxon>
        <taxon>Syrphidae</taxon>
        <taxon>Syrphinae</taxon>
        <taxon>Syrphini</taxon>
        <taxon>Episyrphus</taxon>
    </lineage>
</organism>
<keyword evidence="4" id="KW-0812">Transmembrane</keyword>
<keyword evidence="12" id="KW-0325">Glycoprotein</keyword>
<gene>
    <name evidence="19" type="primary">tor</name>
</gene>
<evidence type="ECO:0000256" key="2">
    <source>
        <dbReference type="ARBA" id="ARBA00011902"/>
    </source>
</evidence>
<sequence length="517" mass="58648">LVRRGIYHNRKQDTAENDDGDGDGSENTREVAVKMLKDQPSVDDVRAFRREIEVMKSVGRHPNIVGIIGHCTRKCNEMLLLTEYCSFGNLLIFLRNEWEFLHELSFRNKNHSLKTSKWFGKQNQQQQQYPLSTTPSISSKTPNQLTKTEFNFDPIAMQPIKLKCTNVNSISSTASTAYVESPTITATPTIPPDGVNTNNQKPVKGLAKFNKSYGYEEICTNACKCRVDILPSSPLASSCGDEPNQRGQIKISRKCECKLKRNKLFSVDNEGYYKNFTSQNLTLKIERDKDQQQQQQTALENDDSENQISGKREPLRTADLLEIAKQVAMGMEFLCKNKVVHRDLAARNVLVSADRTVKIADFGLSRDVYQENVYKKTGNGKLPIKWLALESMTHQVYTSQSDVWSFGILLYEIITLGGIPYPSIPTNRLIHLLKTGYRMEKPKNCSQGLYNLMMACWNFNPAERPNFTEIINILDCMSSESPPPMPIENLHSTTPTTQREKHSPETPSSDESYLKPL</sequence>
<evidence type="ECO:0000256" key="3">
    <source>
        <dbReference type="ARBA" id="ARBA00022679"/>
    </source>
</evidence>
<evidence type="ECO:0000313" key="19">
    <source>
        <dbReference type="EMBL" id="ADH51742.1"/>
    </source>
</evidence>
<evidence type="ECO:0000256" key="10">
    <source>
        <dbReference type="ARBA" id="ARBA00023136"/>
    </source>
</evidence>
<dbReference type="PROSITE" id="PS50011">
    <property type="entry name" value="PROTEIN_KINASE_DOM"/>
    <property type="match status" value="1"/>
</dbReference>
<keyword evidence="16" id="KW-0479">Metal-binding</keyword>
<dbReference type="EMBL" id="HM044920">
    <property type="protein sequence ID" value="ADH51742.1"/>
    <property type="molecule type" value="mRNA"/>
</dbReference>
<feature type="binding site" evidence="15">
    <location>
        <position position="347"/>
    </location>
    <ligand>
        <name>ATP</name>
        <dbReference type="ChEBI" id="CHEBI:30616"/>
    </ligand>
</feature>
<keyword evidence="5" id="KW-0732">Signal</keyword>
<evidence type="ECO:0000256" key="9">
    <source>
        <dbReference type="ARBA" id="ARBA00022989"/>
    </source>
</evidence>
<feature type="compositionally biased region" description="Polar residues" evidence="17">
    <location>
        <begin position="129"/>
        <end position="143"/>
    </location>
</feature>
<feature type="region of interest" description="Disordered" evidence="17">
    <location>
        <begin position="287"/>
        <end position="311"/>
    </location>
</feature>
<evidence type="ECO:0000256" key="1">
    <source>
        <dbReference type="ARBA" id="ARBA00004479"/>
    </source>
</evidence>
<dbReference type="CDD" id="cd00192">
    <property type="entry name" value="PTKc"/>
    <property type="match status" value="1"/>
</dbReference>
<evidence type="ECO:0000256" key="5">
    <source>
        <dbReference type="ARBA" id="ARBA00022729"/>
    </source>
</evidence>
<evidence type="ECO:0000259" key="18">
    <source>
        <dbReference type="PROSITE" id="PS50011"/>
    </source>
</evidence>
<evidence type="ECO:0000256" key="15">
    <source>
        <dbReference type="PIRSR" id="PIRSR000615-2"/>
    </source>
</evidence>
<evidence type="ECO:0000256" key="16">
    <source>
        <dbReference type="PIRSR" id="PIRSR000615-3"/>
    </source>
</evidence>
<accession>D7R868</accession>
<evidence type="ECO:0000256" key="4">
    <source>
        <dbReference type="ARBA" id="ARBA00022692"/>
    </source>
</evidence>
<dbReference type="GO" id="GO:0046872">
    <property type="term" value="F:metal ion binding"/>
    <property type="evidence" value="ECO:0007669"/>
    <property type="project" value="UniProtKB-KW"/>
</dbReference>
<keyword evidence="10" id="KW-0472">Membrane</keyword>
<comment type="subcellular location">
    <subcellularLocation>
        <location evidence="1">Membrane</location>
        <topology evidence="1">Single-pass type I membrane protein</topology>
    </subcellularLocation>
</comment>
<dbReference type="FunFam" id="1.10.510.10:FF:000190">
    <property type="entry name" value="Proto-oncogene tyrosine-protein kinase receptor Ret"/>
    <property type="match status" value="1"/>
</dbReference>
<dbReference type="PIRSF" id="PIRSF000615">
    <property type="entry name" value="TyrPK_CSF1-R"/>
    <property type="match status" value="1"/>
</dbReference>
<keyword evidence="11" id="KW-0829">Tyrosine-protein kinase</keyword>
<evidence type="ECO:0000256" key="6">
    <source>
        <dbReference type="ARBA" id="ARBA00022741"/>
    </source>
</evidence>
<dbReference type="PANTHER" id="PTHR24416:SF620">
    <property type="entry name" value="TYROSINE-PROTEIN KINASE RECEPTOR TORSO"/>
    <property type="match status" value="1"/>
</dbReference>
<feature type="binding site" evidence="15">
    <location>
        <position position="34"/>
    </location>
    <ligand>
        <name>ATP</name>
        <dbReference type="ChEBI" id="CHEBI:30616"/>
    </ligand>
</feature>
<keyword evidence="7" id="KW-0418">Kinase</keyword>
<dbReference type="GO" id="GO:0007169">
    <property type="term" value="P:cell surface receptor protein tyrosine kinase signaling pathway"/>
    <property type="evidence" value="ECO:0007669"/>
    <property type="project" value="TreeGrafter"/>
</dbReference>
<feature type="binding site" evidence="16">
    <location>
        <position position="361"/>
    </location>
    <ligand>
        <name>Mg(2+)</name>
        <dbReference type="ChEBI" id="CHEBI:18420"/>
    </ligand>
</feature>
<dbReference type="GO" id="GO:0005524">
    <property type="term" value="F:ATP binding"/>
    <property type="evidence" value="ECO:0007669"/>
    <property type="project" value="UniProtKB-KW"/>
</dbReference>
<dbReference type="GO" id="GO:0004714">
    <property type="term" value="F:transmembrane receptor protein tyrosine kinase activity"/>
    <property type="evidence" value="ECO:0007669"/>
    <property type="project" value="UniProtKB-EC"/>
</dbReference>
<dbReference type="Gene3D" id="1.10.510.10">
    <property type="entry name" value="Transferase(Phosphotransferase) domain 1"/>
    <property type="match status" value="1"/>
</dbReference>
<reference evidence="19" key="1">
    <citation type="journal article" date="2010" name="Development">
        <title>Maternal activation of gap genes in the hover fly Episyrphus.</title>
        <authorList>
            <person name="Lemke S."/>
            <person name="Busch S.E."/>
            <person name="Antonopoulos D.A."/>
            <person name="Meyer F."/>
            <person name="Domanus M.H."/>
            <person name="Schmidt-Ott U."/>
        </authorList>
    </citation>
    <scope>NUCLEOTIDE SEQUENCE</scope>
</reference>
<protein>
    <recommendedName>
        <fullName evidence="2">receptor protein-tyrosine kinase</fullName>
        <ecNumber evidence="2">2.7.10.1</ecNumber>
    </recommendedName>
</protein>
<dbReference type="InterPro" id="IPR020635">
    <property type="entry name" value="Tyr_kinase_cat_dom"/>
</dbReference>
<keyword evidence="9" id="KW-1133">Transmembrane helix</keyword>
<keyword evidence="8 15" id="KW-0067">ATP-binding</keyword>
<evidence type="ECO:0000256" key="8">
    <source>
        <dbReference type="ARBA" id="ARBA00022840"/>
    </source>
</evidence>
<feature type="non-terminal residue" evidence="19">
    <location>
        <position position="1"/>
    </location>
</feature>
<evidence type="ECO:0000256" key="11">
    <source>
        <dbReference type="ARBA" id="ARBA00023137"/>
    </source>
</evidence>
<dbReference type="SMART" id="SM00219">
    <property type="entry name" value="TyrKc"/>
    <property type="match status" value="1"/>
</dbReference>
<dbReference type="InterPro" id="IPR008266">
    <property type="entry name" value="Tyr_kinase_AS"/>
</dbReference>
<proteinExistence type="evidence at transcript level"/>
<dbReference type="GO" id="GO:0005886">
    <property type="term" value="C:plasma membrane"/>
    <property type="evidence" value="ECO:0007669"/>
    <property type="project" value="TreeGrafter"/>
</dbReference>
<dbReference type="GO" id="GO:0043235">
    <property type="term" value="C:receptor complex"/>
    <property type="evidence" value="ECO:0007669"/>
    <property type="project" value="TreeGrafter"/>
</dbReference>
<evidence type="ECO:0000256" key="7">
    <source>
        <dbReference type="ARBA" id="ARBA00022777"/>
    </source>
</evidence>
<dbReference type="EC" id="2.7.10.1" evidence="2"/>
<evidence type="ECO:0000256" key="14">
    <source>
        <dbReference type="PIRSR" id="PIRSR000615-1"/>
    </source>
</evidence>
<name>D7R868_EPIBA</name>
<dbReference type="SUPFAM" id="SSF56112">
    <property type="entry name" value="Protein kinase-like (PK-like)"/>
    <property type="match status" value="1"/>
</dbReference>
<feature type="region of interest" description="Disordered" evidence="17">
    <location>
        <begin position="121"/>
        <end position="143"/>
    </location>
</feature>
<evidence type="ECO:0000256" key="17">
    <source>
        <dbReference type="SAM" id="MobiDB-lite"/>
    </source>
</evidence>
<evidence type="ECO:0000256" key="12">
    <source>
        <dbReference type="ARBA" id="ARBA00023180"/>
    </source>
</evidence>
<comment type="catalytic activity">
    <reaction evidence="13">
        <text>L-tyrosyl-[protein] + ATP = O-phospho-L-tyrosyl-[protein] + ADP + H(+)</text>
        <dbReference type="Rhea" id="RHEA:10596"/>
        <dbReference type="Rhea" id="RHEA-COMP:10136"/>
        <dbReference type="Rhea" id="RHEA-COMP:20101"/>
        <dbReference type="ChEBI" id="CHEBI:15378"/>
        <dbReference type="ChEBI" id="CHEBI:30616"/>
        <dbReference type="ChEBI" id="CHEBI:46858"/>
        <dbReference type="ChEBI" id="CHEBI:61978"/>
        <dbReference type="ChEBI" id="CHEBI:456216"/>
        <dbReference type="EC" id="2.7.10.1"/>
    </reaction>
</comment>